<evidence type="ECO:0000256" key="2">
    <source>
        <dbReference type="ARBA" id="ARBA00006472"/>
    </source>
</evidence>
<dbReference type="Gene3D" id="3.30.1360.20">
    <property type="entry name" value="Transcriptional coactivator/pterin dehydratase"/>
    <property type="match status" value="1"/>
</dbReference>
<dbReference type="EC" id="4.2.1.96" evidence="4"/>
<evidence type="ECO:0000256" key="3">
    <source>
        <dbReference type="ARBA" id="ARBA00023239"/>
    </source>
</evidence>
<dbReference type="Proteomes" id="UP000231379">
    <property type="component" value="Unassembled WGS sequence"/>
</dbReference>
<keyword evidence="3 4" id="KW-0456">Lyase</keyword>
<dbReference type="NCBIfam" id="NF002017">
    <property type="entry name" value="PRK00823.1-2"/>
    <property type="match status" value="1"/>
</dbReference>
<proteinExistence type="inferred from homology"/>
<organism evidence="5 6">
    <name type="scientific">Candidatus Kaiserbacteria bacterium CG10_big_fil_rev_8_21_14_0_10_59_10</name>
    <dbReference type="NCBI Taxonomy" id="1974612"/>
    <lineage>
        <taxon>Bacteria</taxon>
        <taxon>Candidatus Kaiseribacteriota</taxon>
    </lineage>
</organism>
<evidence type="ECO:0000313" key="5">
    <source>
        <dbReference type="EMBL" id="PIR82765.1"/>
    </source>
</evidence>
<dbReference type="PANTHER" id="PTHR12599">
    <property type="entry name" value="PTERIN-4-ALPHA-CARBINOLAMINE DEHYDRATASE"/>
    <property type="match status" value="1"/>
</dbReference>
<evidence type="ECO:0000256" key="4">
    <source>
        <dbReference type="HAMAP-Rule" id="MF_00434"/>
    </source>
</evidence>
<reference evidence="6" key="1">
    <citation type="submission" date="2017-09" db="EMBL/GenBank/DDBJ databases">
        <title>Depth-based differentiation of microbial function through sediment-hosted aquifers and enrichment of novel symbionts in the deep terrestrial subsurface.</title>
        <authorList>
            <person name="Probst A.J."/>
            <person name="Ladd B."/>
            <person name="Jarett J.K."/>
            <person name="Geller-Mcgrath D.E."/>
            <person name="Sieber C.M.K."/>
            <person name="Emerson J.B."/>
            <person name="Anantharaman K."/>
            <person name="Thomas B.C."/>
            <person name="Malmstrom R."/>
            <person name="Stieglmeier M."/>
            <person name="Klingl A."/>
            <person name="Woyke T."/>
            <person name="Ryan C.M."/>
            <person name="Banfield J.F."/>
        </authorList>
    </citation>
    <scope>NUCLEOTIDE SEQUENCE [LARGE SCALE GENOMIC DNA]</scope>
</reference>
<comment type="catalytic activity">
    <reaction evidence="1 4">
        <text>(4aS,6R)-4a-hydroxy-L-erythro-5,6,7,8-tetrahydrobiopterin = (6R)-L-erythro-6,7-dihydrobiopterin + H2O</text>
        <dbReference type="Rhea" id="RHEA:11920"/>
        <dbReference type="ChEBI" id="CHEBI:15377"/>
        <dbReference type="ChEBI" id="CHEBI:15642"/>
        <dbReference type="ChEBI" id="CHEBI:43120"/>
        <dbReference type="EC" id="4.2.1.96"/>
    </reaction>
</comment>
<dbReference type="PANTHER" id="PTHR12599:SF0">
    <property type="entry name" value="PTERIN-4-ALPHA-CARBINOLAMINE DEHYDRATASE"/>
    <property type="match status" value="1"/>
</dbReference>
<evidence type="ECO:0000256" key="1">
    <source>
        <dbReference type="ARBA" id="ARBA00001554"/>
    </source>
</evidence>
<dbReference type="InterPro" id="IPR036428">
    <property type="entry name" value="PCD_sf"/>
</dbReference>
<comment type="similarity">
    <text evidence="2 4">Belongs to the pterin-4-alpha-carbinolamine dehydratase family.</text>
</comment>
<dbReference type="GO" id="GO:0008124">
    <property type="term" value="F:4-alpha-hydroxytetrahydrobiopterin dehydratase activity"/>
    <property type="evidence" value="ECO:0007669"/>
    <property type="project" value="UniProtKB-UniRule"/>
</dbReference>
<dbReference type="EMBL" id="PFBM01000005">
    <property type="protein sequence ID" value="PIR82765.1"/>
    <property type="molecule type" value="Genomic_DNA"/>
</dbReference>
<protein>
    <recommendedName>
        <fullName evidence="4">Putative pterin-4-alpha-carbinolamine dehydratase</fullName>
        <shortName evidence="4">PHS</shortName>
        <ecNumber evidence="4">4.2.1.96</ecNumber>
    </recommendedName>
    <alternativeName>
        <fullName evidence="4">4-alpha-hydroxy-tetrahydropterin dehydratase</fullName>
    </alternativeName>
    <alternativeName>
        <fullName evidence="4">Pterin carbinolamine dehydratase</fullName>
        <shortName evidence="4">PCD</shortName>
    </alternativeName>
</protein>
<gene>
    <name evidence="5" type="ORF">COU20_00335</name>
</gene>
<dbReference type="AlphaFoldDB" id="A0A2H0UAG0"/>
<sequence>MGEMSKKRCVPCEAGALPLFKPQAEELLKKLDGWALSADAKKITKEYRFKDFAEALAFANRVGAIAEEEGHHPDLSISWGKVGIELSTHAIGGLSENDFILAAKIDEAPRA</sequence>
<dbReference type="Pfam" id="PF01329">
    <property type="entry name" value="Pterin_4a"/>
    <property type="match status" value="1"/>
</dbReference>
<accession>A0A2H0UAG0</accession>
<dbReference type="HAMAP" id="MF_00434">
    <property type="entry name" value="Pterin_4_alpha"/>
    <property type="match status" value="1"/>
</dbReference>
<comment type="caution">
    <text evidence="5">The sequence shown here is derived from an EMBL/GenBank/DDBJ whole genome shotgun (WGS) entry which is preliminary data.</text>
</comment>
<name>A0A2H0UAG0_9BACT</name>
<dbReference type="CDD" id="cd00913">
    <property type="entry name" value="PCD_DCoH_subfamily_a"/>
    <property type="match status" value="1"/>
</dbReference>
<evidence type="ECO:0000313" key="6">
    <source>
        <dbReference type="Proteomes" id="UP000231379"/>
    </source>
</evidence>
<dbReference type="GO" id="GO:0006729">
    <property type="term" value="P:tetrahydrobiopterin biosynthetic process"/>
    <property type="evidence" value="ECO:0007669"/>
    <property type="project" value="InterPro"/>
</dbReference>
<dbReference type="SUPFAM" id="SSF55248">
    <property type="entry name" value="PCD-like"/>
    <property type="match status" value="1"/>
</dbReference>
<dbReference type="InterPro" id="IPR001533">
    <property type="entry name" value="Pterin_deHydtase"/>
</dbReference>